<dbReference type="EMBL" id="JAKKUT010000001">
    <property type="protein sequence ID" value="MDG2989398.1"/>
    <property type="molecule type" value="Genomic_DNA"/>
</dbReference>
<dbReference type="Gene3D" id="6.10.140.1340">
    <property type="match status" value="1"/>
</dbReference>
<sequence>MNQLTSEQTPPDTSYLIDAPTLKTWLEDRAVVLVDVREPGEYANEHIPGAQSIPLARLDRSALNLESNQRLVLYCQSGKRSAQGAQKLAAAGVTDIHELGQGILAWKNAGYGVIKEAGAPISLFRQVQIAAGVLITLGLVVGLAVTPWGFALTGFVGLGLTFAGITGTCGMGMLLAKLPYNRRANQRWS</sequence>
<dbReference type="RefSeq" id="WP_277865324.1">
    <property type="nucleotide sequence ID" value="NZ_JAKKUT010000001.1"/>
</dbReference>
<dbReference type="Gene3D" id="3.40.250.10">
    <property type="entry name" value="Rhodanese-like domain"/>
    <property type="match status" value="1"/>
</dbReference>
<gene>
    <name evidence="3" type="ORF">L3556_00405</name>
</gene>
<reference evidence="3" key="1">
    <citation type="journal article" date="2022" name="Genome Biol. Evol.">
        <title>A New Gene Family Diagnostic for Intracellular Biomineralization of Amorphous Ca Carbonates by Cyanobacteria.</title>
        <authorList>
            <person name="Benzerara K."/>
            <person name="Duprat E."/>
            <person name="Bitard-Feildel T."/>
            <person name="Caumes G."/>
            <person name="Cassier-Chauvat C."/>
            <person name="Chauvat F."/>
            <person name="Dezi M."/>
            <person name="Diop S.I."/>
            <person name="Gaschignard G."/>
            <person name="Gorgen S."/>
            <person name="Gugger M."/>
            <person name="Lopez-Garcia P."/>
            <person name="Millet M."/>
            <person name="Skouri-Panet F."/>
            <person name="Moreira D."/>
            <person name="Callebaut I."/>
        </authorList>
    </citation>
    <scope>NUCLEOTIDE SEQUENCE</scope>
    <source>
        <strain evidence="3">G9</strain>
    </source>
</reference>
<evidence type="ECO:0000259" key="2">
    <source>
        <dbReference type="PROSITE" id="PS50206"/>
    </source>
</evidence>
<keyword evidence="4" id="KW-1185">Reference proteome</keyword>
<dbReference type="SMART" id="SM00450">
    <property type="entry name" value="RHOD"/>
    <property type="match status" value="1"/>
</dbReference>
<proteinExistence type="predicted"/>
<dbReference type="CDD" id="cd00158">
    <property type="entry name" value="RHOD"/>
    <property type="match status" value="1"/>
</dbReference>
<dbReference type="PROSITE" id="PS50206">
    <property type="entry name" value="RHODANESE_3"/>
    <property type="match status" value="1"/>
</dbReference>
<protein>
    <submittedName>
        <fullName evidence="3">Rhodanese-like domain-containing protein</fullName>
    </submittedName>
</protein>
<organism evidence="3 4">
    <name type="scientific">Candidatus Synechococcus calcipolaris G9</name>
    <dbReference type="NCBI Taxonomy" id="1497997"/>
    <lineage>
        <taxon>Bacteria</taxon>
        <taxon>Bacillati</taxon>
        <taxon>Cyanobacteriota</taxon>
        <taxon>Cyanophyceae</taxon>
        <taxon>Synechococcales</taxon>
        <taxon>Synechococcaceae</taxon>
        <taxon>Synechococcus</taxon>
    </lineage>
</organism>
<dbReference type="InterPro" id="IPR050229">
    <property type="entry name" value="GlpE_sulfurtransferase"/>
</dbReference>
<evidence type="ECO:0000256" key="1">
    <source>
        <dbReference type="SAM" id="Phobius"/>
    </source>
</evidence>
<dbReference type="InterPro" id="IPR036873">
    <property type="entry name" value="Rhodanese-like_dom_sf"/>
</dbReference>
<reference evidence="3" key="2">
    <citation type="submission" date="2022-01" db="EMBL/GenBank/DDBJ databases">
        <authorList>
            <person name="Zivanovic Y."/>
            <person name="Moreira D."/>
            <person name="Lopez-Garcia P."/>
        </authorList>
    </citation>
    <scope>NUCLEOTIDE SEQUENCE</scope>
    <source>
        <strain evidence="3">G9</strain>
    </source>
</reference>
<dbReference type="SUPFAM" id="SSF52821">
    <property type="entry name" value="Rhodanese/Cell cycle control phosphatase"/>
    <property type="match status" value="1"/>
</dbReference>
<name>A0ABT6EU22_9SYNE</name>
<keyword evidence="1" id="KW-0812">Transmembrane</keyword>
<evidence type="ECO:0000313" key="3">
    <source>
        <dbReference type="EMBL" id="MDG2989398.1"/>
    </source>
</evidence>
<keyword evidence="1" id="KW-1133">Transmembrane helix</keyword>
<dbReference type="InterPro" id="IPR001763">
    <property type="entry name" value="Rhodanese-like_dom"/>
</dbReference>
<feature type="transmembrane region" description="Helical" evidence="1">
    <location>
        <begin position="129"/>
        <end position="150"/>
    </location>
</feature>
<dbReference type="PANTHER" id="PTHR43031">
    <property type="entry name" value="FAD-DEPENDENT OXIDOREDUCTASE"/>
    <property type="match status" value="1"/>
</dbReference>
<feature type="transmembrane region" description="Helical" evidence="1">
    <location>
        <begin position="156"/>
        <end position="176"/>
    </location>
</feature>
<dbReference type="Pfam" id="PF00581">
    <property type="entry name" value="Rhodanese"/>
    <property type="match status" value="1"/>
</dbReference>
<dbReference type="Pfam" id="PF11127">
    <property type="entry name" value="YgaP-like_TM"/>
    <property type="match status" value="1"/>
</dbReference>
<dbReference type="InterPro" id="IPR021309">
    <property type="entry name" value="YgaP-like_TM"/>
</dbReference>
<dbReference type="PANTHER" id="PTHR43031:SF1">
    <property type="entry name" value="PYRIDINE NUCLEOTIDE-DISULPHIDE OXIDOREDUCTASE"/>
    <property type="match status" value="1"/>
</dbReference>
<comment type="caution">
    <text evidence="3">The sequence shown here is derived from an EMBL/GenBank/DDBJ whole genome shotgun (WGS) entry which is preliminary data.</text>
</comment>
<feature type="domain" description="Rhodanese" evidence="2">
    <location>
        <begin position="27"/>
        <end position="115"/>
    </location>
</feature>
<evidence type="ECO:0000313" key="4">
    <source>
        <dbReference type="Proteomes" id="UP001154265"/>
    </source>
</evidence>
<accession>A0ABT6EU22</accession>
<keyword evidence="1" id="KW-0472">Membrane</keyword>
<dbReference type="Proteomes" id="UP001154265">
    <property type="component" value="Unassembled WGS sequence"/>
</dbReference>